<dbReference type="SUPFAM" id="SSF52172">
    <property type="entry name" value="CheY-like"/>
    <property type="match status" value="1"/>
</dbReference>
<dbReference type="EMBL" id="BMYR01000006">
    <property type="protein sequence ID" value="GGW60544.1"/>
    <property type="molecule type" value="Genomic_DNA"/>
</dbReference>
<dbReference type="PROSITE" id="PS50110">
    <property type="entry name" value="RESPONSE_REGULATORY"/>
    <property type="match status" value="1"/>
</dbReference>
<gene>
    <name evidence="5" type="ORF">GCM10008111_15730</name>
</gene>
<dbReference type="InterPro" id="IPR001789">
    <property type="entry name" value="Sig_transdc_resp-reg_receiver"/>
</dbReference>
<name>A0ABQ2WK22_9ALTE</name>
<proteinExistence type="predicted"/>
<dbReference type="Gene3D" id="3.40.50.2300">
    <property type="match status" value="1"/>
</dbReference>
<sequence length="584" mass="64730">MQDELFQFAAESTELTLPKAILPALKLLVVDDDSDVHTVTELLLRDLTFDGHRLHLLHAYSSAEAFAVLQNTPDIAILLLDVVMESDDAGLKLVQQIRETLHRKKIRIILRTGQPGYAPELTTIANFDINDYKTKTELTRERLYTCLMAAARSYLQLAQLEQLAYEDHLTGLNNRNGLLKAMEIAAAGGQVHTLLLLDLDHFSMLNDSFGNELADQFLQQVAQRLKAIPSSITAARLAADKFAVLSHAPISLSEQLCREYLSETPLLVDGISQDVSFCLGIATTHPDISPSENLSHAYMALKRAKNAGIRQTVVFNDAMVEALRERVGLISSLNRGMELAQLYVAYQPQFHLATKVVIGVEALARWVDDSGRHVSPAIFIELAEQAGLIHRLGHIVLVKALNETKFLCSLIKNFRLAVNVSSIQFKHPDFLEQIFAALAETDFPAKHLEIELTESATMDFSADTEFKLSKLREAGIALAIDDFGTGFSSLAYLEKLQANCLKIDKSFVDNIVETGSGLRIVQTILALGHKLTMRVLAEGIEDPRQLAALIEMGCDEGQGYLLAKPMKMQVLQEWPPIKQLLLAQ</sequence>
<feature type="domain" description="Response regulatory" evidence="2">
    <location>
        <begin position="26"/>
        <end position="150"/>
    </location>
</feature>
<dbReference type="InterPro" id="IPR000160">
    <property type="entry name" value="GGDEF_dom"/>
</dbReference>
<dbReference type="Pfam" id="PF00563">
    <property type="entry name" value="EAL"/>
    <property type="match status" value="1"/>
</dbReference>
<dbReference type="PANTHER" id="PTHR33121:SF70">
    <property type="entry name" value="SIGNALING PROTEIN YKOW"/>
    <property type="match status" value="1"/>
</dbReference>
<dbReference type="Gene3D" id="3.30.70.270">
    <property type="match status" value="1"/>
</dbReference>
<accession>A0ABQ2WK22</accession>
<dbReference type="SMART" id="SM00052">
    <property type="entry name" value="EAL"/>
    <property type="match status" value="1"/>
</dbReference>
<dbReference type="PROSITE" id="PS50883">
    <property type="entry name" value="EAL"/>
    <property type="match status" value="1"/>
</dbReference>
<evidence type="ECO:0000313" key="6">
    <source>
        <dbReference type="Proteomes" id="UP000634667"/>
    </source>
</evidence>
<feature type="domain" description="GGDEF" evidence="4">
    <location>
        <begin position="190"/>
        <end position="317"/>
    </location>
</feature>
<dbReference type="InterPro" id="IPR029787">
    <property type="entry name" value="Nucleotide_cyclase"/>
</dbReference>
<evidence type="ECO:0000259" key="2">
    <source>
        <dbReference type="PROSITE" id="PS50110"/>
    </source>
</evidence>
<dbReference type="Pfam" id="PF00990">
    <property type="entry name" value="GGDEF"/>
    <property type="match status" value="1"/>
</dbReference>
<dbReference type="InterPro" id="IPR035919">
    <property type="entry name" value="EAL_sf"/>
</dbReference>
<dbReference type="SUPFAM" id="SSF141868">
    <property type="entry name" value="EAL domain-like"/>
    <property type="match status" value="1"/>
</dbReference>
<reference evidence="6" key="1">
    <citation type="journal article" date="2019" name="Int. J. Syst. Evol. Microbiol.">
        <title>The Global Catalogue of Microorganisms (GCM) 10K type strain sequencing project: providing services to taxonomists for standard genome sequencing and annotation.</title>
        <authorList>
            <consortium name="The Broad Institute Genomics Platform"/>
            <consortium name="The Broad Institute Genome Sequencing Center for Infectious Disease"/>
            <person name="Wu L."/>
            <person name="Ma J."/>
        </authorList>
    </citation>
    <scope>NUCLEOTIDE SEQUENCE [LARGE SCALE GENOMIC DNA]</scope>
    <source>
        <strain evidence="6">KCTC 23723</strain>
    </source>
</reference>
<protein>
    <submittedName>
        <fullName evidence="5">Uncharacterized protein</fullName>
    </submittedName>
</protein>
<dbReference type="CDD" id="cd01948">
    <property type="entry name" value="EAL"/>
    <property type="match status" value="1"/>
</dbReference>
<dbReference type="SUPFAM" id="SSF55073">
    <property type="entry name" value="Nucleotide cyclase"/>
    <property type="match status" value="1"/>
</dbReference>
<dbReference type="PROSITE" id="PS50887">
    <property type="entry name" value="GGDEF"/>
    <property type="match status" value="1"/>
</dbReference>
<dbReference type="NCBIfam" id="TIGR00254">
    <property type="entry name" value="GGDEF"/>
    <property type="match status" value="1"/>
</dbReference>
<dbReference type="InterPro" id="IPR043128">
    <property type="entry name" value="Rev_trsase/Diguanyl_cyclase"/>
</dbReference>
<evidence type="ECO:0000259" key="3">
    <source>
        <dbReference type="PROSITE" id="PS50883"/>
    </source>
</evidence>
<dbReference type="Proteomes" id="UP000634667">
    <property type="component" value="Unassembled WGS sequence"/>
</dbReference>
<dbReference type="InterPro" id="IPR011006">
    <property type="entry name" value="CheY-like_superfamily"/>
</dbReference>
<dbReference type="PANTHER" id="PTHR33121">
    <property type="entry name" value="CYCLIC DI-GMP PHOSPHODIESTERASE PDEF"/>
    <property type="match status" value="1"/>
</dbReference>
<keyword evidence="6" id="KW-1185">Reference proteome</keyword>
<feature type="domain" description="EAL" evidence="3">
    <location>
        <begin position="326"/>
        <end position="579"/>
    </location>
</feature>
<dbReference type="RefSeq" id="WP_189482267.1">
    <property type="nucleotide sequence ID" value="NZ_BMYR01000006.1"/>
</dbReference>
<evidence type="ECO:0000259" key="4">
    <source>
        <dbReference type="PROSITE" id="PS50887"/>
    </source>
</evidence>
<dbReference type="CDD" id="cd01949">
    <property type="entry name" value="GGDEF"/>
    <property type="match status" value="1"/>
</dbReference>
<comment type="caution">
    <text evidence="5">The sequence shown here is derived from an EMBL/GenBank/DDBJ whole genome shotgun (WGS) entry which is preliminary data.</text>
</comment>
<feature type="modified residue" description="4-aspartylphosphate" evidence="1">
    <location>
        <position position="81"/>
    </location>
</feature>
<evidence type="ECO:0000256" key="1">
    <source>
        <dbReference type="PROSITE-ProRule" id="PRU00169"/>
    </source>
</evidence>
<dbReference type="InterPro" id="IPR001633">
    <property type="entry name" value="EAL_dom"/>
</dbReference>
<keyword evidence="1" id="KW-0597">Phosphoprotein</keyword>
<evidence type="ECO:0000313" key="5">
    <source>
        <dbReference type="EMBL" id="GGW60544.1"/>
    </source>
</evidence>
<dbReference type="InterPro" id="IPR050706">
    <property type="entry name" value="Cyclic-di-GMP_PDE-like"/>
</dbReference>
<dbReference type="SMART" id="SM00267">
    <property type="entry name" value="GGDEF"/>
    <property type="match status" value="1"/>
</dbReference>
<dbReference type="Gene3D" id="3.20.20.450">
    <property type="entry name" value="EAL domain"/>
    <property type="match status" value="1"/>
</dbReference>
<organism evidence="5 6">
    <name type="scientific">Alishewanella tabrizica</name>
    <dbReference type="NCBI Taxonomy" id="671278"/>
    <lineage>
        <taxon>Bacteria</taxon>
        <taxon>Pseudomonadati</taxon>
        <taxon>Pseudomonadota</taxon>
        <taxon>Gammaproteobacteria</taxon>
        <taxon>Alteromonadales</taxon>
        <taxon>Alteromonadaceae</taxon>
        <taxon>Alishewanella</taxon>
    </lineage>
</organism>